<evidence type="ECO:0000313" key="2">
    <source>
        <dbReference type="EMBL" id="EJT51031.1"/>
    </source>
</evidence>
<feature type="compositionally biased region" description="Polar residues" evidence="1">
    <location>
        <begin position="364"/>
        <end position="387"/>
    </location>
</feature>
<protein>
    <submittedName>
        <fullName evidence="2">Uncharacterized protein</fullName>
    </submittedName>
</protein>
<feature type="compositionally biased region" description="Polar residues" evidence="1">
    <location>
        <begin position="208"/>
        <end position="221"/>
    </location>
</feature>
<feature type="compositionally biased region" description="Polar residues" evidence="1">
    <location>
        <begin position="412"/>
        <end position="422"/>
    </location>
</feature>
<feature type="compositionally biased region" description="Polar residues" evidence="1">
    <location>
        <begin position="150"/>
        <end position="163"/>
    </location>
</feature>
<sequence length="620" mass="65928">MLPPQPTGSHSPAYYYHRDRINRRYHVLGQQTISAGHEFYPQSALDPWAAESVRIGLSDSLARLEYHRKLELDELLAAEFGDPAPSSLVNGAHQSMPMPVYSPIPLHHTGMMWGPSGRSIVRGTLSEPFMEVHAPVIGQYHYGAPASGSGPDNTSTHPDNGPQTPVEYLYSASNLSNSNRSAPPNSDRESTSRATLDGTTLVGHGRPESSTAPSAPVQTSPSKRSSRYSSKRSASKASRSATSSAKSSGTGSARRAAVSDLRPSSSSSTSSLTATWVGEASSSQSSADVRHGDETTVGGLATKQAPYVDAYPLSTSSFTATSSGHLLSVLTSNISPDDSISQHGTSTSSRASTIPIPTMPPTSRIKSQTNAARQAFSTCSRPSQTRGSTLSPIAEASSSSSRSQTQSVPSSQGRTTARSTSGAKEHSEETNSKGGCGKPIHIKSSPSSTRSRSQLPADISPSRSSRSSGAPSSGPSAKSNPTSSSSGHLTTPYMAYAGTTMETEELKATSPERWRAVARANAFDGLLLVAVTAAFGNPDLLGRLKRHEGRFHFYNALEAEADFDGRKFTPEERRIGRGRHFDSVRIVALTRRGGSDELPKEIAEKVQRFHNLNEPSDDSR</sequence>
<dbReference type="GeneID" id="25991337"/>
<dbReference type="RefSeq" id="XP_014182312.1">
    <property type="nucleotide sequence ID" value="XM_014326837.1"/>
</dbReference>
<dbReference type="HOGENOM" id="CLU_440883_0_0_1"/>
<feature type="compositionally biased region" description="Low complexity" evidence="1">
    <location>
        <begin position="444"/>
        <end position="453"/>
    </location>
</feature>
<accession>J5TI92</accession>
<dbReference type="AlphaFoldDB" id="J5TI92"/>
<gene>
    <name evidence="2" type="ORF">A1Q1_07825</name>
</gene>
<feature type="region of interest" description="Disordered" evidence="1">
    <location>
        <begin position="143"/>
        <end position="300"/>
    </location>
</feature>
<dbReference type="Proteomes" id="UP000002748">
    <property type="component" value="Unassembled WGS sequence"/>
</dbReference>
<evidence type="ECO:0000313" key="3">
    <source>
        <dbReference type="Proteomes" id="UP000002748"/>
    </source>
</evidence>
<feature type="compositionally biased region" description="Low complexity" evidence="1">
    <location>
        <begin position="460"/>
        <end position="486"/>
    </location>
</feature>
<feature type="compositionally biased region" description="Polar residues" evidence="1">
    <location>
        <begin position="335"/>
        <end position="352"/>
    </location>
</feature>
<feature type="region of interest" description="Disordered" evidence="1">
    <location>
        <begin position="335"/>
        <end position="491"/>
    </location>
</feature>
<dbReference type="EMBL" id="ALBS01000077">
    <property type="protein sequence ID" value="EJT51031.1"/>
    <property type="molecule type" value="Genomic_DNA"/>
</dbReference>
<name>J5TI92_TRIAS</name>
<feature type="compositionally biased region" description="Low complexity" evidence="1">
    <location>
        <begin position="388"/>
        <end position="411"/>
    </location>
</feature>
<feature type="compositionally biased region" description="Low complexity" evidence="1">
    <location>
        <begin position="168"/>
        <end position="185"/>
    </location>
</feature>
<reference evidence="2 3" key="1">
    <citation type="journal article" date="2012" name="Eukaryot. Cell">
        <title>Draft genome sequence of CBS 2479, the standard type strain of Trichosporon asahii.</title>
        <authorList>
            <person name="Yang R.Y."/>
            <person name="Li H.T."/>
            <person name="Zhu H."/>
            <person name="Zhou G.P."/>
            <person name="Wang M."/>
            <person name="Wang L."/>
        </authorList>
    </citation>
    <scope>NUCLEOTIDE SEQUENCE [LARGE SCALE GENOMIC DNA]</scope>
    <source>
        <strain evidence="3">ATCC 90039 / CBS 2479 / JCM 2466 / KCTC 7840 / NCYC 2677 / UAMH 7654</strain>
    </source>
</reference>
<proteinExistence type="predicted"/>
<comment type="caution">
    <text evidence="2">The sequence shown here is derived from an EMBL/GenBank/DDBJ whole genome shotgun (WGS) entry which is preliminary data.</text>
</comment>
<feature type="compositionally biased region" description="Basic residues" evidence="1">
    <location>
        <begin position="224"/>
        <end position="234"/>
    </location>
</feature>
<organism evidence="2 3">
    <name type="scientific">Trichosporon asahii var. asahii (strain ATCC 90039 / CBS 2479 / JCM 2466 / KCTC 7840 / NBRC 103889/ NCYC 2677 / UAMH 7654)</name>
    <name type="common">Yeast</name>
    <dbReference type="NCBI Taxonomy" id="1186058"/>
    <lineage>
        <taxon>Eukaryota</taxon>
        <taxon>Fungi</taxon>
        <taxon>Dikarya</taxon>
        <taxon>Basidiomycota</taxon>
        <taxon>Agaricomycotina</taxon>
        <taxon>Tremellomycetes</taxon>
        <taxon>Trichosporonales</taxon>
        <taxon>Trichosporonaceae</taxon>
        <taxon>Trichosporon</taxon>
    </lineage>
</organism>
<feature type="compositionally biased region" description="Low complexity" evidence="1">
    <location>
        <begin position="235"/>
        <end position="256"/>
    </location>
</feature>
<dbReference type="KEGG" id="tasa:A1Q1_07825"/>
<evidence type="ECO:0000256" key="1">
    <source>
        <dbReference type="SAM" id="MobiDB-lite"/>
    </source>
</evidence>
<dbReference type="VEuPathDB" id="FungiDB:A1Q1_07825"/>